<dbReference type="Pfam" id="PF03466">
    <property type="entry name" value="LysR_substrate"/>
    <property type="match status" value="1"/>
</dbReference>
<dbReference type="Proteomes" id="UP000029224">
    <property type="component" value="Unassembled WGS sequence"/>
</dbReference>
<evidence type="ECO:0000256" key="4">
    <source>
        <dbReference type="ARBA" id="ARBA00023163"/>
    </source>
</evidence>
<dbReference type="InterPro" id="IPR036388">
    <property type="entry name" value="WH-like_DNA-bd_sf"/>
</dbReference>
<reference evidence="6 7" key="2">
    <citation type="submission" date="2014-09" db="EMBL/GenBank/DDBJ databases">
        <authorList>
            <consortium name="NBRP consortium"/>
            <person name="Sawabe T."/>
            <person name="Meirelles P."/>
            <person name="Nakanishi M."/>
            <person name="Sayaka M."/>
            <person name="Hattori M."/>
            <person name="Ohkuma M."/>
        </authorList>
    </citation>
    <scope>NUCLEOTIDE SEQUENCE [LARGE SCALE GENOMIC DNA]</scope>
    <source>
        <strain evidence="6 7">JCM 19240</strain>
    </source>
</reference>
<dbReference type="SUPFAM" id="SSF53850">
    <property type="entry name" value="Periplasmic binding protein-like II"/>
    <property type="match status" value="1"/>
</dbReference>
<dbReference type="PRINTS" id="PR00039">
    <property type="entry name" value="HTHLYSR"/>
</dbReference>
<dbReference type="InterPro" id="IPR036390">
    <property type="entry name" value="WH_DNA-bd_sf"/>
</dbReference>
<evidence type="ECO:0000313" key="6">
    <source>
        <dbReference type="EMBL" id="GAL31785.1"/>
    </source>
</evidence>
<evidence type="ECO:0000313" key="7">
    <source>
        <dbReference type="Proteomes" id="UP000029224"/>
    </source>
</evidence>
<dbReference type="Pfam" id="PF00126">
    <property type="entry name" value="HTH_1"/>
    <property type="match status" value="1"/>
</dbReference>
<dbReference type="PROSITE" id="PS50931">
    <property type="entry name" value="HTH_LYSR"/>
    <property type="match status" value="1"/>
</dbReference>
<comment type="similarity">
    <text evidence="1">Belongs to the LysR transcriptional regulatory family.</text>
</comment>
<keyword evidence="4" id="KW-0804">Transcription</keyword>
<dbReference type="Gene3D" id="1.10.10.10">
    <property type="entry name" value="Winged helix-like DNA-binding domain superfamily/Winged helix DNA-binding domain"/>
    <property type="match status" value="1"/>
</dbReference>
<dbReference type="PANTHER" id="PTHR30118:SF15">
    <property type="entry name" value="TRANSCRIPTIONAL REGULATORY PROTEIN"/>
    <property type="match status" value="1"/>
</dbReference>
<sequence>MISHTRVSTLAKNRFNNLDLNLLRVFKVLLEEKNMRKAAERLFVSQPAVSQSLQKLRHHFDDLLFVKVKTGLEPTTFSEQLARDLLPLLHQLESVVNASSAFDPAELDGEVTIALSSQFVFSISGEIYRYFSRTAPNLTVHVTSWNEHTIEGIEKGDILLGVNAPITERLPFLIEQELTQLTAKILVRRGHPIMDQPITAENLVPYPLARLLVSNYSKLTSPTVDAFKRLGFELEVGFASEFPLVLIDVLRHSDMFMGISDSFPIQDYPDLIMLEPDIHVPEAYYPANGYFHSRHANSEMMNWFTHSLADIFERSKQH</sequence>
<evidence type="ECO:0000259" key="5">
    <source>
        <dbReference type="PROSITE" id="PS50931"/>
    </source>
</evidence>
<reference evidence="6 7" key="1">
    <citation type="submission" date="2014-09" db="EMBL/GenBank/DDBJ databases">
        <title>Vibrio maritimus JCM 19240. (C210) whole genome shotgun sequence.</title>
        <authorList>
            <person name="Sawabe T."/>
            <person name="Meirelles P."/>
            <person name="Nakanishi M."/>
            <person name="Sayaka M."/>
            <person name="Hattori M."/>
            <person name="Ohkuma M."/>
        </authorList>
    </citation>
    <scope>NUCLEOTIDE SEQUENCE [LARGE SCALE GENOMIC DNA]</scope>
    <source>
        <strain evidence="6 7">JCM 19240</strain>
    </source>
</reference>
<dbReference type="AlphaFoldDB" id="A0A090SVI5"/>
<organism evidence="6 7">
    <name type="scientific">Vibrio maritimus</name>
    <dbReference type="NCBI Taxonomy" id="990268"/>
    <lineage>
        <taxon>Bacteria</taxon>
        <taxon>Pseudomonadati</taxon>
        <taxon>Pseudomonadota</taxon>
        <taxon>Gammaproteobacteria</taxon>
        <taxon>Vibrionales</taxon>
        <taxon>Vibrionaceae</taxon>
        <taxon>Vibrio</taxon>
    </lineage>
</organism>
<name>A0A090SVI5_9VIBR</name>
<dbReference type="PANTHER" id="PTHR30118">
    <property type="entry name" value="HTH-TYPE TRANSCRIPTIONAL REGULATOR LEUO-RELATED"/>
    <property type="match status" value="1"/>
</dbReference>
<gene>
    <name evidence="6" type="ORF">JCM19240_5216</name>
</gene>
<comment type="caution">
    <text evidence="6">The sequence shown here is derived from an EMBL/GenBank/DDBJ whole genome shotgun (WGS) entry which is preliminary data.</text>
</comment>
<feature type="domain" description="HTH lysR-type" evidence="5">
    <location>
        <begin position="18"/>
        <end position="75"/>
    </location>
</feature>
<dbReference type="Gene3D" id="3.40.190.10">
    <property type="entry name" value="Periplasmic binding protein-like II"/>
    <property type="match status" value="2"/>
</dbReference>
<keyword evidence="7" id="KW-1185">Reference proteome</keyword>
<proteinExistence type="inferred from homology"/>
<accession>A0A090SVI5</accession>
<keyword evidence="2" id="KW-0805">Transcription regulation</keyword>
<evidence type="ECO:0000256" key="2">
    <source>
        <dbReference type="ARBA" id="ARBA00023015"/>
    </source>
</evidence>
<dbReference type="GO" id="GO:0003677">
    <property type="term" value="F:DNA binding"/>
    <property type="evidence" value="ECO:0007669"/>
    <property type="project" value="UniProtKB-KW"/>
</dbReference>
<dbReference type="InterPro" id="IPR050389">
    <property type="entry name" value="LysR-type_TF"/>
</dbReference>
<protein>
    <submittedName>
        <fullName evidence="6">Transcriptional regulators LysR family</fullName>
    </submittedName>
</protein>
<dbReference type="SUPFAM" id="SSF46785">
    <property type="entry name" value="Winged helix' DNA-binding domain"/>
    <property type="match status" value="1"/>
</dbReference>
<keyword evidence="3" id="KW-0238">DNA-binding</keyword>
<dbReference type="InterPro" id="IPR000847">
    <property type="entry name" value="LysR_HTH_N"/>
</dbReference>
<dbReference type="EMBL" id="BBMT01000001">
    <property type="protein sequence ID" value="GAL31785.1"/>
    <property type="molecule type" value="Genomic_DNA"/>
</dbReference>
<evidence type="ECO:0000256" key="1">
    <source>
        <dbReference type="ARBA" id="ARBA00009437"/>
    </source>
</evidence>
<evidence type="ECO:0000256" key="3">
    <source>
        <dbReference type="ARBA" id="ARBA00023125"/>
    </source>
</evidence>
<dbReference type="InterPro" id="IPR005119">
    <property type="entry name" value="LysR_subst-bd"/>
</dbReference>
<dbReference type="GO" id="GO:0003700">
    <property type="term" value="F:DNA-binding transcription factor activity"/>
    <property type="evidence" value="ECO:0007669"/>
    <property type="project" value="InterPro"/>
</dbReference>